<name>A0ABN7P8J2_TIMPD</name>
<reference evidence="1" key="1">
    <citation type="submission" date="2021-03" db="EMBL/GenBank/DDBJ databases">
        <authorList>
            <person name="Tran Van P."/>
        </authorList>
    </citation>
    <scope>NUCLEOTIDE SEQUENCE</scope>
</reference>
<dbReference type="Proteomes" id="UP001153148">
    <property type="component" value="Unassembled WGS sequence"/>
</dbReference>
<sequence length="50" mass="5756">MDLLRWGFLHLKGTGEIGGKLHLTITHISRTTFISQPHTDPSKYFFLKTN</sequence>
<accession>A0ABN7P8J2</accession>
<protein>
    <submittedName>
        <fullName evidence="1">Uncharacterized protein</fullName>
    </submittedName>
</protein>
<evidence type="ECO:0000313" key="2">
    <source>
        <dbReference type="Proteomes" id="UP001153148"/>
    </source>
</evidence>
<comment type="caution">
    <text evidence="1">The sequence shown here is derived from an EMBL/GenBank/DDBJ whole genome shotgun (WGS) entry which is preliminary data.</text>
</comment>
<organism evidence="1 2">
    <name type="scientific">Timema podura</name>
    <name type="common">Walking stick</name>
    <dbReference type="NCBI Taxonomy" id="61482"/>
    <lineage>
        <taxon>Eukaryota</taxon>
        <taxon>Metazoa</taxon>
        <taxon>Ecdysozoa</taxon>
        <taxon>Arthropoda</taxon>
        <taxon>Hexapoda</taxon>
        <taxon>Insecta</taxon>
        <taxon>Pterygota</taxon>
        <taxon>Neoptera</taxon>
        <taxon>Polyneoptera</taxon>
        <taxon>Phasmatodea</taxon>
        <taxon>Timematodea</taxon>
        <taxon>Timematoidea</taxon>
        <taxon>Timematidae</taxon>
        <taxon>Timema</taxon>
    </lineage>
</organism>
<keyword evidence="2" id="KW-1185">Reference proteome</keyword>
<proteinExistence type="predicted"/>
<evidence type="ECO:0000313" key="1">
    <source>
        <dbReference type="EMBL" id="CAG2062294.1"/>
    </source>
</evidence>
<gene>
    <name evidence="1" type="ORF">TPAB3V08_LOCUS9245</name>
</gene>
<dbReference type="EMBL" id="CAJPIN010019538">
    <property type="protein sequence ID" value="CAG2062294.1"/>
    <property type="molecule type" value="Genomic_DNA"/>
</dbReference>